<protein>
    <submittedName>
        <fullName evidence="2">Uncharacterized protein</fullName>
    </submittedName>
</protein>
<gene>
    <name evidence="2" type="ORF">GIB67_011651</name>
</gene>
<dbReference type="Proteomes" id="UP000541444">
    <property type="component" value="Unassembled WGS sequence"/>
</dbReference>
<sequence>MVFEKGDSPSGQGKSSLHNQKVTTKDKLVSNEDHNIATNDNTKKGSDKDIPESTNKGEQSNTVTNSYLIDPISSRNWLFKCHEDHSLNRGLLSLAAKLGILGREHSWARLLTPPQLIYNRLVTLKTPSWKS</sequence>
<keyword evidence="3" id="KW-1185">Reference proteome</keyword>
<feature type="region of interest" description="Disordered" evidence="1">
    <location>
        <begin position="1"/>
        <end position="62"/>
    </location>
</feature>
<comment type="caution">
    <text evidence="2">The sequence shown here is derived from an EMBL/GenBank/DDBJ whole genome shotgun (WGS) entry which is preliminary data.</text>
</comment>
<evidence type="ECO:0000256" key="1">
    <source>
        <dbReference type="SAM" id="MobiDB-lite"/>
    </source>
</evidence>
<dbReference type="AlphaFoldDB" id="A0A7J7NAB7"/>
<evidence type="ECO:0000313" key="2">
    <source>
        <dbReference type="EMBL" id="KAF6163960.1"/>
    </source>
</evidence>
<feature type="compositionally biased region" description="Polar residues" evidence="1">
    <location>
        <begin position="9"/>
        <end position="22"/>
    </location>
</feature>
<accession>A0A7J7NAB7</accession>
<evidence type="ECO:0000313" key="3">
    <source>
        <dbReference type="Proteomes" id="UP000541444"/>
    </source>
</evidence>
<feature type="compositionally biased region" description="Polar residues" evidence="1">
    <location>
        <begin position="52"/>
        <end position="62"/>
    </location>
</feature>
<feature type="compositionally biased region" description="Basic and acidic residues" evidence="1">
    <location>
        <begin position="23"/>
        <end position="51"/>
    </location>
</feature>
<name>A0A7J7NAB7_9MAGN</name>
<organism evidence="2 3">
    <name type="scientific">Kingdonia uniflora</name>
    <dbReference type="NCBI Taxonomy" id="39325"/>
    <lineage>
        <taxon>Eukaryota</taxon>
        <taxon>Viridiplantae</taxon>
        <taxon>Streptophyta</taxon>
        <taxon>Embryophyta</taxon>
        <taxon>Tracheophyta</taxon>
        <taxon>Spermatophyta</taxon>
        <taxon>Magnoliopsida</taxon>
        <taxon>Ranunculales</taxon>
        <taxon>Circaeasteraceae</taxon>
        <taxon>Kingdonia</taxon>
    </lineage>
</organism>
<reference evidence="2 3" key="1">
    <citation type="journal article" date="2020" name="IScience">
        <title>Genome Sequencing of the Endangered Kingdonia uniflora (Circaeasteraceae, Ranunculales) Reveals Potential Mechanisms of Evolutionary Specialization.</title>
        <authorList>
            <person name="Sun Y."/>
            <person name="Deng T."/>
            <person name="Zhang A."/>
            <person name="Moore M.J."/>
            <person name="Landis J.B."/>
            <person name="Lin N."/>
            <person name="Zhang H."/>
            <person name="Zhang X."/>
            <person name="Huang J."/>
            <person name="Zhang X."/>
            <person name="Sun H."/>
            <person name="Wang H."/>
        </authorList>
    </citation>
    <scope>NUCLEOTIDE SEQUENCE [LARGE SCALE GENOMIC DNA]</scope>
    <source>
        <strain evidence="2">TB1705</strain>
        <tissue evidence="2">Leaf</tissue>
    </source>
</reference>
<proteinExistence type="predicted"/>
<dbReference type="EMBL" id="JACGCM010000947">
    <property type="protein sequence ID" value="KAF6163960.1"/>
    <property type="molecule type" value="Genomic_DNA"/>
</dbReference>